<feature type="compositionally biased region" description="Polar residues" evidence="2">
    <location>
        <begin position="55"/>
        <end position="66"/>
    </location>
</feature>
<reference evidence="3 4" key="1">
    <citation type="submission" date="2019-02" db="EMBL/GenBank/DDBJ databases">
        <title>Genome sequencing of the rare red list fungi Dentipellis fragilis.</title>
        <authorList>
            <person name="Buettner E."/>
            <person name="Kellner H."/>
        </authorList>
    </citation>
    <scope>NUCLEOTIDE SEQUENCE [LARGE SCALE GENOMIC DNA]</scope>
    <source>
        <strain evidence="3 4">DSM 105465</strain>
    </source>
</reference>
<name>A0A4Y9XLQ5_9AGAM</name>
<gene>
    <name evidence="3" type="ORF">EVG20_g11402</name>
</gene>
<dbReference type="STRING" id="205917.A0A4Y9XLQ5"/>
<feature type="compositionally biased region" description="Polar residues" evidence="2">
    <location>
        <begin position="697"/>
        <end position="706"/>
    </location>
</feature>
<evidence type="ECO:0000256" key="1">
    <source>
        <dbReference type="SAM" id="Coils"/>
    </source>
</evidence>
<feature type="compositionally biased region" description="Polar residues" evidence="2">
    <location>
        <begin position="208"/>
        <end position="225"/>
    </location>
</feature>
<keyword evidence="4" id="KW-1185">Reference proteome</keyword>
<feature type="region of interest" description="Disordered" evidence="2">
    <location>
        <begin position="143"/>
        <end position="225"/>
    </location>
</feature>
<evidence type="ECO:0000256" key="2">
    <source>
        <dbReference type="SAM" id="MobiDB-lite"/>
    </source>
</evidence>
<dbReference type="Proteomes" id="UP000298327">
    <property type="component" value="Unassembled WGS sequence"/>
</dbReference>
<feature type="compositionally biased region" description="Polar residues" evidence="2">
    <location>
        <begin position="713"/>
        <end position="733"/>
    </location>
</feature>
<feature type="region of interest" description="Disordered" evidence="2">
    <location>
        <begin position="391"/>
        <end position="793"/>
    </location>
</feature>
<dbReference type="EMBL" id="SEOQ01001749">
    <property type="protein sequence ID" value="TFY50652.1"/>
    <property type="molecule type" value="Genomic_DNA"/>
</dbReference>
<feature type="compositionally biased region" description="Low complexity" evidence="2">
    <location>
        <begin position="504"/>
        <end position="526"/>
    </location>
</feature>
<organism evidence="3 4">
    <name type="scientific">Dentipellis fragilis</name>
    <dbReference type="NCBI Taxonomy" id="205917"/>
    <lineage>
        <taxon>Eukaryota</taxon>
        <taxon>Fungi</taxon>
        <taxon>Dikarya</taxon>
        <taxon>Basidiomycota</taxon>
        <taxon>Agaricomycotina</taxon>
        <taxon>Agaricomycetes</taxon>
        <taxon>Russulales</taxon>
        <taxon>Hericiaceae</taxon>
        <taxon>Dentipellis</taxon>
    </lineage>
</organism>
<feature type="compositionally biased region" description="Basic and acidic residues" evidence="2">
    <location>
        <begin position="391"/>
        <end position="424"/>
    </location>
</feature>
<feature type="coiled-coil region" evidence="1">
    <location>
        <begin position="280"/>
        <end position="328"/>
    </location>
</feature>
<evidence type="ECO:0000313" key="4">
    <source>
        <dbReference type="Proteomes" id="UP000298327"/>
    </source>
</evidence>
<sequence length="793" mass="84803">MSASVVVDTETPQSQSSFSGFEFTTIGRHPALLARMATDDNAGDYRSPSPVDSPMESQYMTPTGAGSEQRRPSSRPTLLQALAGSSFESSEASNQAPSTSTGQSDGPVQSGAEATSSVPRASSTKPFAAASVSIKQEMYSVPISLPTPTAPQAGSSHVNSEEHHSSANPSGIPSQSSTSVISQPVPLPSQPSTSDPARETSTHRVLVSPSTDSAFAPLSSRSDPSAEVTHSTALVRLLKLTNTRHAAVPKIHSRFDIKSSELQTLTGDADSAASSALTHLDELLQLADTTKAQAARMADEAVRTYALAERLAAGAENVRAEVLRAREQTHEAGEKAEDMSRLAQRLFVWLNDLTEREGPHVPVLEDLKKSLQAEEEKIRRYDAQLQADQLRAEEEQKKREQERAQAEQERQRVEAERAEAEARAQAEAQQKKLKQQIEERKKADMERQRLEALARRAGEEAAKQEEAERAENFKVRRQDALAKKQRASDENAAQIRASREQEKAQAQAERQASRDATPAAPATTATSSGLKVAISSKKKPRSASASASKSPTVVISPHASLPARPPSAVTAPAAASNTAGNKPASHEAPSQRKKKGSNKNSIPNPFVPAQTDAGRQPYTDVTTNLPSYTQENSRPRSLPPSSHSSAAAEPGGRKRAPKPLSSASIKGEEFSEQPWSKSSAAAPLPPAQLSARIAPVSDNQRASGSRSYDAANASVSASPTNASFIGSNGSGTYRTAYPDQPLPEDDLRRPPTTYSPRTLQQPLYADPRNERHPSSSSSSTSNARPGPRLPPQS</sequence>
<feature type="compositionally biased region" description="Low complexity" evidence="2">
    <location>
        <begin position="635"/>
        <end position="648"/>
    </location>
</feature>
<evidence type="ECO:0000313" key="3">
    <source>
        <dbReference type="EMBL" id="TFY50652.1"/>
    </source>
</evidence>
<protein>
    <submittedName>
        <fullName evidence="3">Uncharacterized protein</fullName>
    </submittedName>
</protein>
<feature type="region of interest" description="Disordered" evidence="2">
    <location>
        <begin position="34"/>
        <end position="126"/>
    </location>
</feature>
<feature type="compositionally biased region" description="Polar residues" evidence="2">
    <location>
        <begin position="167"/>
        <end position="182"/>
    </location>
</feature>
<keyword evidence="1" id="KW-0175">Coiled coil</keyword>
<feature type="compositionally biased region" description="Polar residues" evidence="2">
    <location>
        <begin position="752"/>
        <end position="761"/>
    </location>
</feature>
<feature type="compositionally biased region" description="Basic and acidic residues" evidence="2">
    <location>
        <begin position="435"/>
        <end position="489"/>
    </location>
</feature>
<feature type="non-terminal residue" evidence="3">
    <location>
        <position position="793"/>
    </location>
</feature>
<feature type="compositionally biased region" description="Polar residues" evidence="2">
    <location>
        <begin position="10"/>
        <end position="19"/>
    </location>
</feature>
<dbReference type="OrthoDB" id="3226786at2759"/>
<proteinExistence type="predicted"/>
<feature type="region of interest" description="Disordered" evidence="2">
    <location>
        <begin position="1"/>
        <end position="22"/>
    </location>
</feature>
<dbReference type="AlphaFoldDB" id="A0A4Y9XLQ5"/>
<feature type="compositionally biased region" description="Low complexity" evidence="2">
    <location>
        <begin position="678"/>
        <end position="691"/>
    </location>
</feature>
<feature type="compositionally biased region" description="Low complexity" evidence="2">
    <location>
        <begin position="566"/>
        <end position="579"/>
    </location>
</feature>
<feature type="compositionally biased region" description="Polar residues" evidence="2">
    <location>
        <begin position="86"/>
        <end position="125"/>
    </location>
</feature>
<comment type="caution">
    <text evidence="3">The sequence shown here is derived from an EMBL/GenBank/DDBJ whole genome shotgun (WGS) entry which is preliminary data.</text>
</comment>
<accession>A0A4Y9XLQ5</accession>
<feature type="compositionally biased region" description="Polar residues" evidence="2">
    <location>
        <begin position="619"/>
        <end position="632"/>
    </location>
</feature>